<dbReference type="InterPro" id="IPR041492">
    <property type="entry name" value="HAD_2"/>
</dbReference>
<dbReference type="Proteomes" id="UP000006875">
    <property type="component" value="Chromosome"/>
</dbReference>
<dbReference type="InterPro" id="IPR036412">
    <property type="entry name" value="HAD-like_sf"/>
</dbReference>
<gene>
    <name evidence="1" type="ordered locus">Ilyop_0560</name>
</gene>
<dbReference type="eggNOG" id="COG1011">
    <property type="taxonomic scope" value="Bacteria"/>
</dbReference>
<keyword evidence="1" id="KW-0378">Hydrolase</keyword>
<protein>
    <submittedName>
        <fullName evidence="1">Haloacid dehalogenase domain protein hydrolase</fullName>
    </submittedName>
</protein>
<dbReference type="SFLD" id="SFLDG01129">
    <property type="entry name" value="C1.5:_HAD__Beta-PGM__Phosphata"/>
    <property type="match status" value="1"/>
</dbReference>
<dbReference type="Gene3D" id="3.40.50.1000">
    <property type="entry name" value="HAD superfamily/HAD-like"/>
    <property type="match status" value="1"/>
</dbReference>
<dbReference type="PANTHER" id="PTHR43611:SF3">
    <property type="entry name" value="FLAVIN MONONUCLEOTIDE HYDROLASE 1, CHLOROPLATIC"/>
    <property type="match status" value="1"/>
</dbReference>
<keyword evidence="2" id="KW-1185">Reference proteome</keyword>
<dbReference type="Gene3D" id="1.10.150.240">
    <property type="entry name" value="Putative phosphatase, domain 2"/>
    <property type="match status" value="1"/>
</dbReference>
<reference evidence="1 2" key="1">
    <citation type="journal article" date="2010" name="Stand. Genomic Sci.">
        <title>Complete genome sequence of Ilyobacter polytropus type strain (CuHbu1).</title>
        <authorList>
            <person name="Sikorski J."/>
            <person name="Chertkov O."/>
            <person name="Lapidus A."/>
            <person name="Nolan M."/>
            <person name="Lucas S."/>
            <person name="Del Rio T.G."/>
            <person name="Tice H."/>
            <person name="Cheng J.F."/>
            <person name="Tapia R."/>
            <person name="Han C."/>
            <person name="Goodwin L."/>
            <person name="Pitluck S."/>
            <person name="Liolios K."/>
            <person name="Ivanova N."/>
            <person name="Mavromatis K."/>
            <person name="Mikhailova N."/>
            <person name="Pati A."/>
            <person name="Chen A."/>
            <person name="Palaniappan K."/>
            <person name="Land M."/>
            <person name="Hauser L."/>
            <person name="Chang Y.J."/>
            <person name="Jeffries C.D."/>
            <person name="Brambilla E."/>
            <person name="Yasawong M."/>
            <person name="Rohde M."/>
            <person name="Pukall R."/>
            <person name="Spring S."/>
            <person name="Goker M."/>
            <person name="Woyke T."/>
            <person name="Bristow J."/>
            <person name="Eisen J.A."/>
            <person name="Markowitz V."/>
            <person name="Hugenholtz P."/>
            <person name="Kyrpides N.C."/>
            <person name="Klenk H.P."/>
        </authorList>
    </citation>
    <scope>NUCLEOTIDE SEQUENCE [LARGE SCALE GENOMIC DNA]</scope>
    <source>
        <strain evidence="2">ATCC 51220 / DSM 2926 / LMG 16218 / CuHBu1</strain>
    </source>
</reference>
<dbReference type="STRING" id="572544.Ilyop_0560"/>
<dbReference type="PANTHER" id="PTHR43611">
    <property type="entry name" value="ALPHA-D-GLUCOSE 1-PHOSPHATE PHOSPHATASE"/>
    <property type="match status" value="1"/>
</dbReference>
<dbReference type="KEGG" id="ipo:Ilyop_0560"/>
<dbReference type="SUPFAM" id="SSF56784">
    <property type="entry name" value="HAD-like"/>
    <property type="match status" value="1"/>
</dbReference>
<dbReference type="InterPro" id="IPR023214">
    <property type="entry name" value="HAD_sf"/>
</dbReference>
<dbReference type="OrthoDB" id="9797415at2"/>
<evidence type="ECO:0000313" key="1">
    <source>
        <dbReference type="EMBL" id="ADO82348.1"/>
    </source>
</evidence>
<dbReference type="RefSeq" id="WP_013387018.1">
    <property type="nucleotide sequence ID" value="NC_014632.1"/>
</dbReference>
<dbReference type="InterPro" id="IPR023198">
    <property type="entry name" value="PGP-like_dom2"/>
</dbReference>
<proteinExistence type="predicted"/>
<dbReference type="EMBL" id="CP002281">
    <property type="protein sequence ID" value="ADO82348.1"/>
    <property type="molecule type" value="Genomic_DNA"/>
</dbReference>
<accession>E3H6D5</accession>
<sequence length="199" mass="23607">MIRNVVFDLGQVLFKFTPKHYLEKEFSHEKRDLIYKEVFREKEWEDLSRGLINPEEAAKRISSKSSVSYEEAKKILDDRKKYIIPIKDNLKILERLGNNGYKIFLLADFHEDLLDEYLSEIPMLQQVYGKVISCKINILKSEKEMYNYFLKKYQLIPKETLLIDDSSKNISNADYFGIKGIVLKKPEDLFKELEKLEIL</sequence>
<name>E3H6D5_ILYPC</name>
<evidence type="ECO:0000313" key="2">
    <source>
        <dbReference type="Proteomes" id="UP000006875"/>
    </source>
</evidence>
<dbReference type="AlphaFoldDB" id="E3H6D5"/>
<dbReference type="Pfam" id="PF13419">
    <property type="entry name" value="HAD_2"/>
    <property type="match status" value="1"/>
</dbReference>
<dbReference type="HOGENOM" id="CLU_045011_9_1_0"/>
<dbReference type="GO" id="GO:0016787">
    <property type="term" value="F:hydrolase activity"/>
    <property type="evidence" value="ECO:0007669"/>
    <property type="project" value="UniProtKB-KW"/>
</dbReference>
<dbReference type="SFLD" id="SFLDS00003">
    <property type="entry name" value="Haloacid_Dehalogenase"/>
    <property type="match status" value="1"/>
</dbReference>
<organism evidence="1 2">
    <name type="scientific">Ilyobacter polytropus (strain ATCC 51220 / DSM 2926 / LMG 16218 / CuHBu1)</name>
    <dbReference type="NCBI Taxonomy" id="572544"/>
    <lineage>
        <taxon>Bacteria</taxon>
        <taxon>Fusobacteriati</taxon>
        <taxon>Fusobacteriota</taxon>
        <taxon>Fusobacteriia</taxon>
        <taxon>Fusobacteriales</taxon>
        <taxon>Fusobacteriaceae</taxon>
        <taxon>Ilyobacter</taxon>
    </lineage>
</organism>